<evidence type="ECO:0000259" key="12">
    <source>
        <dbReference type="SMART" id="SM00382"/>
    </source>
</evidence>
<dbReference type="InterPro" id="IPR002182">
    <property type="entry name" value="NB-ARC"/>
</dbReference>
<evidence type="ECO:0000256" key="7">
    <source>
        <dbReference type="ARBA" id="ARBA00023027"/>
    </source>
</evidence>
<dbReference type="Proteomes" id="UP000823674">
    <property type="component" value="Chromosome A06"/>
</dbReference>
<feature type="repeat" description="PPR" evidence="10">
    <location>
        <begin position="839"/>
        <end position="873"/>
    </location>
</feature>
<accession>A0ABQ7MB99</accession>
<evidence type="ECO:0000256" key="4">
    <source>
        <dbReference type="ARBA" id="ARBA00022614"/>
    </source>
</evidence>
<evidence type="ECO:0000256" key="9">
    <source>
        <dbReference type="ARBA" id="ARBA00047304"/>
    </source>
</evidence>
<protein>
    <recommendedName>
        <fullName evidence="3">ADP-ribosyl cyclase/cyclic ADP-ribose hydrolase</fullName>
        <ecNumber evidence="3">3.2.2.6</ecNumber>
    </recommendedName>
</protein>
<dbReference type="InterPro" id="IPR002885">
    <property type="entry name" value="PPR_rpt"/>
</dbReference>
<feature type="region of interest" description="Disordered" evidence="11">
    <location>
        <begin position="665"/>
        <end position="686"/>
    </location>
</feature>
<name>A0ABQ7MB99_BRACM</name>
<evidence type="ECO:0000256" key="10">
    <source>
        <dbReference type="PROSITE-ProRule" id="PRU00708"/>
    </source>
</evidence>
<dbReference type="PANTHER" id="PTHR47926">
    <property type="entry name" value="PENTATRICOPEPTIDE REPEAT-CONTAINING PROTEIN"/>
    <property type="match status" value="1"/>
</dbReference>
<dbReference type="Gene3D" id="2.30.30.240">
    <property type="entry name" value="PRC-barrel domain"/>
    <property type="match status" value="1"/>
</dbReference>
<dbReference type="SUPFAM" id="SSF50447">
    <property type="entry name" value="Translation proteins"/>
    <property type="match status" value="1"/>
</dbReference>
<proteinExistence type="inferred from homology"/>
<keyword evidence="6" id="KW-0689">Ribosomal protein</keyword>
<evidence type="ECO:0000313" key="13">
    <source>
        <dbReference type="EMBL" id="KAG5395170.1"/>
    </source>
</evidence>
<evidence type="ECO:0000256" key="2">
    <source>
        <dbReference type="ARBA" id="ARBA00008431"/>
    </source>
</evidence>
<feature type="domain" description="AAA+ ATPase" evidence="12">
    <location>
        <begin position="1483"/>
        <end position="1629"/>
    </location>
</feature>
<dbReference type="SUPFAM" id="SSF52042">
    <property type="entry name" value="Ribosomal protein L32e"/>
    <property type="match status" value="1"/>
</dbReference>
<dbReference type="InterPro" id="IPR009000">
    <property type="entry name" value="Transl_B-barrel_sf"/>
</dbReference>
<dbReference type="InterPro" id="IPR027275">
    <property type="entry name" value="PRC-brl_dom"/>
</dbReference>
<comment type="caution">
    <text evidence="13">The sequence shown here is derived from an EMBL/GenBank/DDBJ whole genome shotgun (WGS) entry which is preliminary data.</text>
</comment>
<dbReference type="Pfam" id="PF20160">
    <property type="entry name" value="C-JID"/>
    <property type="match status" value="1"/>
</dbReference>
<dbReference type="Pfam" id="PF01655">
    <property type="entry name" value="Ribosomal_L32e"/>
    <property type="match status" value="1"/>
</dbReference>
<dbReference type="InterPro" id="IPR027417">
    <property type="entry name" value="P-loop_NTPase"/>
</dbReference>
<dbReference type="InterPro" id="IPR011961">
    <property type="entry name" value="RimM"/>
</dbReference>
<evidence type="ECO:0000256" key="5">
    <source>
        <dbReference type="ARBA" id="ARBA00022737"/>
    </source>
</evidence>
<gene>
    <name evidence="13" type="primary">A06p054670.1_BraROA</name>
    <name evidence="13" type="ORF">IGI04_025133</name>
</gene>
<dbReference type="EMBL" id="JADBGQ010000006">
    <property type="protein sequence ID" value="KAG5395170.1"/>
    <property type="molecule type" value="Genomic_DNA"/>
</dbReference>
<evidence type="ECO:0000256" key="11">
    <source>
        <dbReference type="SAM" id="MobiDB-lite"/>
    </source>
</evidence>
<dbReference type="InterPro" id="IPR046960">
    <property type="entry name" value="PPR_At4g14850-like_plant"/>
</dbReference>
<feature type="repeat" description="PPR" evidence="10">
    <location>
        <begin position="971"/>
        <end position="1005"/>
    </location>
</feature>
<organism evidence="13 14">
    <name type="scientific">Brassica rapa subsp. trilocularis</name>
    <dbReference type="NCBI Taxonomy" id="1813537"/>
    <lineage>
        <taxon>Eukaryota</taxon>
        <taxon>Viridiplantae</taxon>
        <taxon>Streptophyta</taxon>
        <taxon>Embryophyta</taxon>
        <taxon>Tracheophyta</taxon>
        <taxon>Spermatophyta</taxon>
        <taxon>Magnoliopsida</taxon>
        <taxon>eudicotyledons</taxon>
        <taxon>Gunneridae</taxon>
        <taxon>Pentapetalae</taxon>
        <taxon>rosids</taxon>
        <taxon>malvids</taxon>
        <taxon>Brassicales</taxon>
        <taxon>Brassicaceae</taxon>
        <taxon>Brassiceae</taxon>
        <taxon>Brassica</taxon>
    </lineage>
</organism>
<keyword evidence="8" id="KW-0687">Ribonucleoprotein</keyword>
<evidence type="ECO:0000256" key="1">
    <source>
        <dbReference type="ARBA" id="ARBA00006643"/>
    </source>
</evidence>
<sequence length="2274" mass="257412">MLRACALLCSSTPITFTPVQLFSPNNTSLHFQTFELSRPVSASTRAPCHFSLVGTRGRCSFTVRSTATEEAVETSSDSKLDLVEVGFLSGVHGLQGEICIKPNTDFPDLRFSKPGRRWLKQQLMGQDKIDEVELVEGRPHPAQKSWILKFRGLDDVDQVRQLVGATLLAEEDDRPELDDGEFYSRDLLGMRVLLKETGQLVGTVANVFDNGGNDLLHVLLDSSMEACNGSTKTNQLVWIPFVDAIVPDVDLERREMYITPPKGLLEVNMRADERSKKERRQLEWKERKKQQKRLIAAKKKLCELEQKHVFDGLRFGEKSQRSLLADHILDVNSTLLQKALQSIEDSSKKRWNVTEEINTLRARELDCTLNVSREGLGFDASKEKVGDNFSFLQQGRSLLSEGKVSICLVLNDHETEQLEGESGAVSYLHKLLDDEQRFLKEEERACVPLIIVSPEHAIEDLRNLFQENDYFGFESEKVWFIKEETLPVVCSSPEEPKKHKILMKSPWEILKSPVGSGGVLSVLASHGITDSLSSLGIDYLQVHSIETRSQSPQHYINPMLVGFVSAKGAEIGIQVTEESEVKNMEMAFTLKFLKRLKGKIEFKAVMKMNSHVQMVEKEWVESVPTEPNSFEFRSDIYSVLSECSSPAKICLMNITERRLRDLHARSRNGGSVANEEGREEEESWRRPKGIDSRVRRKFKGVTLMPNVGYGSDKKTRHYLPNGFKKFVVHNSADLELLMMHNRTYCAEIASNVSTKKRKAIVERASQLDIVVTNRLARLRSQEDEFRAFSFSCLDSHVVHGSCYRSFSAATELRSREVSICNHLQNRRLDEAREVFNQVPSPPWNAMVHGYLQFGRVDDALELFERMPRKNVISWTTMICGLDQNERSGEGLVLFRNMLGCCIKATSRTFTCVITACANAPAFHMGTQVHGFIIKLGFLYEEYVSASLITFYANCKRTEDSRKVFDEKVHDQVAVWTALLSGYSLNKKHEDALRVFSEMLRNSILPNQSTFASGLNSCSALGSLDWGKEMHGVAVKLGLITDAFVGNSLVVMYSDCGDANDAVMVFTGILKKSIVSWNSIIVGCAQHGRGKWAFIIFGQMIRSNKEPDEITFTGLLSACSHCGFLQKGRKIFEYMSRGPNHIDRKIQHYTCMVDILGRSGELKEAEELIESMLVKPNELVWLALLSACRMHHDVDRAEKAAAAIFQLDSKSSAAYVLLSNTYASAGRWSNVSKLRIKMKQKGIMKKRGSSWVVFKGKKHEFFSGDRPDSLRIYEKLEFLKEKLKELGYVPDYRSALHDVEDEQKEEMLWYHSERLAIAFALVNTVGGNAVTVMKNLRVCEDCHAVIKLISRVVGREIVLRDPTRFHHFKDGICSCGDYCDAERHNLIQETGSVSELERGSAEEVEAEMEVEAAGLLQSDFRTNTRNGYTDQFQDSPQEAKMIEAIANDVLGKLNLAQSKDFEDFVGMEDHIANMSVLLQLESQEVRMVGIWGSSGIGKTTIARVLHSQLSRQFQGSVFIDRAFVYKTMEIYNSANPDDYNMKLHLLRSFLSELLDKKDIRIDSLNAVQERLKYQKVLIFIDDLDDQMVLDTLAGQTHWFGSGSRIIVITKDRHFLKAHGIDHIYEVCLPSTDLALEMFCRSAFRQNSPPAGLVELASEIALCAGSLPLGLKVLGAYLRGRDKEDWIDMIPSLRSRLNGKIERTLIVSYEGLNNKKDKALFLTCGSRIFQSLAGLRVMDLEGSKNLEEVPDLSMATNLQILFLDYCSSLVELTSSIQHLNKLKELSMSFCENLETLPTGIYLQSLDKLFLDGCSKLKILPDISTNISTLILDETAIDEFHFIFRLKKPIILGFRKTKIDKLWAIEKPLTSLMTKLSQTLKRLFLSDIPSLVELPSSIQNFHSLDCLGITECINLETLPAGINLQYLYDLDLKGCSRLRTFPDISTNVRYLLLDRTGIVEVPWWIKNFSKLGYLGMESCSNLERVSLNIYKLKKLKTVQFSYCRALTGASWTDGPSEVEMATENIHSKLTVFHETSSSLPHNLSSEVSTHFICLNLEPEVLLHQRPFIFKKLVLSGEEVPSYFTHRTTGTSTLTVPLPPSSLSQPFLRFRACAVGNVDYEHTDRSNAVYIRVNCRFRGIFGDSFDSFGQLQKFWTDKKDSHLFILECRFPLNKDSAPIAQMNYDHVEIQLLGSNRMDSTLDHDKVDHVKIISESSKFNLKGWGIRLAEDCLIPKNQFGNPYTLPRVCEDNIVFHETKQECGDSCEETKNDNKRMRIA</sequence>
<comment type="similarity">
    <text evidence="2">Belongs to the eukaryotic ribosomal protein eL32 family.</text>
</comment>
<keyword evidence="14" id="KW-1185">Reference proteome</keyword>
<dbReference type="Pfam" id="PF01535">
    <property type="entry name" value="PPR"/>
    <property type="match status" value="2"/>
</dbReference>
<keyword evidence="5" id="KW-0677">Repeat</keyword>
<evidence type="ECO:0000256" key="3">
    <source>
        <dbReference type="ARBA" id="ARBA00011982"/>
    </source>
</evidence>
<evidence type="ECO:0000256" key="8">
    <source>
        <dbReference type="ARBA" id="ARBA00023274"/>
    </source>
</evidence>
<dbReference type="Pfam" id="PF13041">
    <property type="entry name" value="PPR_2"/>
    <property type="match status" value="2"/>
</dbReference>
<dbReference type="InterPro" id="IPR036351">
    <property type="entry name" value="Ribosomal_eL32_sf"/>
</dbReference>
<dbReference type="SUPFAM" id="SSF53448">
    <property type="entry name" value="Nucleotide-diphospho-sugar transferases"/>
    <property type="match status" value="1"/>
</dbReference>
<dbReference type="HAMAP" id="MF_00014">
    <property type="entry name" value="Ribosome_mat_RimM"/>
    <property type="match status" value="1"/>
</dbReference>
<dbReference type="Pfam" id="PF01782">
    <property type="entry name" value="RimM"/>
    <property type="match status" value="1"/>
</dbReference>
<dbReference type="Pfam" id="PF20431">
    <property type="entry name" value="E_motif"/>
    <property type="match status" value="1"/>
</dbReference>
<dbReference type="Gene3D" id="1.25.40.10">
    <property type="entry name" value="Tetratricopeptide repeat domain"/>
    <property type="match status" value="4"/>
</dbReference>
<dbReference type="InterPro" id="IPR003593">
    <property type="entry name" value="AAA+_ATPase"/>
</dbReference>
<dbReference type="InterPro" id="IPR042197">
    <property type="entry name" value="Apaf_helical"/>
</dbReference>
<dbReference type="Gene3D" id="3.90.550.10">
    <property type="entry name" value="Spore Coat Polysaccharide Biosynthesis Protein SpsA, Chain A"/>
    <property type="match status" value="1"/>
</dbReference>
<dbReference type="SUPFAM" id="SSF52540">
    <property type="entry name" value="P-loop containing nucleoside triphosphate hydrolases"/>
    <property type="match status" value="1"/>
</dbReference>
<comment type="catalytic activity">
    <reaction evidence="9">
        <text>NAD(+) + H2O = ADP-D-ribose + nicotinamide + H(+)</text>
        <dbReference type="Rhea" id="RHEA:16301"/>
        <dbReference type="ChEBI" id="CHEBI:15377"/>
        <dbReference type="ChEBI" id="CHEBI:15378"/>
        <dbReference type="ChEBI" id="CHEBI:17154"/>
        <dbReference type="ChEBI" id="CHEBI:57540"/>
        <dbReference type="ChEBI" id="CHEBI:57967"/>
        <dbReference type="EC" id="3.2.2.6"/>
    </reaction>
    <physiologicalReaction direction="left-to-right" evidence="9">
        <dbReference type="Rhea" id="RHEA:16302"/>
    </physiologicalReaction>
</comment>
<dbReference type="InterPro" id="IPR036976">
    <property type="entry name" value="RimM_N_sf"/>
</dbReference>
<dbReference type="InterPro" id="IPR011990">
    <property type="entry name" value="TPR-like_helical_dom_sf"/>
</dbReference>
<dbReference type="SMART" id="SM00382">
    <property type="entry name" value="AAA"/>
    <property type="match status" value="1"/>
</dbReference>
<dbReference type="Pfam" id="PF00931">
    <property type="entry name" value="NB-ARC"/>
    <property type="match status" value="1"/>
</dbReference>
<dbReference type="CDD" id="cd00513">
    <property type="entry name" value="Ribosomal_L32_L32e"/>
    <property type="match status" value="1"/>
</dbReference>
<dbReference type="Gene3D" id="3.80.10.10">
    <property type="entry name" value="Ribonuclease Inhibitor"/>
    <property type="match status" value="2"/>
</dbReference>
<keyword evidence="7" id="KW-0520">NAD</keyword>
<evidence type="ECO:0000256" key="6">
    <source>
        <dbReference type="ARBA" id="ARBA00022980"/>
    </source>
</evidence>
<dbReference type="Gene3D" id="1.10.8.430">
    <property type="entry name" value="Helical domain of apoptotic protease-activating factors"/>
    <property type="match status" value="1"/>
</dbReference>
<dbReference type="Gene3D" id="2.40.30.60">
    <property type="entry name" value="RimM"/>
    <property type="match status" value="1"/>
</dbReference>
<keyword evidence="4" id="KW-0433">Leucine-rich repeat</keyword>
<dbReference type="InterPro" id="IPR046848">
    <property type="entry name" value="E_motif"/>
</dbReference>
<dbReference type="SUPFAM" id="SSF50346">
    <property type="entry name" value="PRC-barrel domain"/>
    <property type="match status" value="1"/>
</dbReference>
<dbReference type="NCBIfam" id="TIGR02273">
    <property type="entry name" value="16S_RimM"/>
    <property type="match status" value="1"/>
</dbReference>
<dbReference type="NCBIfam" id="TIGR00756">
    <property type="entry name" value="PPR"/>
    <property type="match status" value="2"/>
</dbReference>
<dbReference type="Gene3D" id="3.40.50.300">
    <property type="entry name" value="P-loop containing nucleotide triphosphate hydrolases"/>
    <property type="match status" value="1"/>
</dbReference>
<dbReference type="SMART" id="SM01393">
    <property type="entry name" value="Ribosomal_L32e"/>
    <property type="match status" value="1"/>
</dbReference>
<dbReference type="InterPro" id="IPR045344">
    <property type="entry name" value="C-JID"/>
</dbReference>
<comment type="similarity">
    <text evidence="1">Belongs to the PPR family. PCMP-H subfamily.</text>
</comment>
<evidence type="ECO:0000313" key="14">
    <source>
        <dbReference type="Proteomes" id="UP000823674"/>
    </source>
</evidence>
<dbReference type="Pfam" id="PF14432">
    <property type="entry name" value="DYW_deaminase"/>
    <property type="match status" value="1"/>
</dbReference>
<dbReference type="Pfam" id="PF05239">
    <property type="entry name" value="PRC"/>
    <property type="match status" value="1"/>
</dbReference>
<feature type="repeat" description="PPR" evidence="10">
    <location>
        <begin position="1072"/>
        <end position="1106"/>
    </location>
</feature>
<dbReference type="PRINTS" id="PR00364">
    <property type="entry name" value="DISEASERSIST"/>
</dbReference>
<dbReference type="InterPro" id="IPR032867">
    <property type="entry name" value="DYW_dom"/>
</dbReference>
<dbReference type="InterPro" id="IPR032675">
    <property type="entry name" value="LRR_dom_sf"/>
</dbReference>
<dbReference type="InterPro" id="IPR002676">
    <property type="entry name" value="RimM_N"/>
</dbReference>
<dbReference type="SUPFAM" id="SSF52058">
    <property type="entry name" value="L domain-like"/>
    <property type="match status" value="1"/>
</dbReference>
<dbReference type="PROSITE" id="PS51375">
    <property type="entry name" value="PPR"/>
    <property type="match status" value="3"/>
</dbReference>
<dbReference type="InterPro" id="IPR029044">
    <property type="entry name" value="Nucleotide-diphossugar_trans"/>
</dbReference>
<dbReference type="InterPro" id="IPR001515">
    <property type="entry name" value="Ribosomal_eL32"/>
</dbReference>
<dbReference type="EC" id="3.2.2.6" evidence="3"/>
<reference evidence="13 14" key="1">
    <citation type="submission" date="2021-03" db="EMBL/GenBank/DDBJ databases">
        <authorList>
            <person name="King G.J."/>
            <person name="Bancroft I."/>
            <person name="Baten A."/>
            <person name="Bloomfield J."/>
            <person name="Borpatragohain P."/>
            <person name="He Z."/>
            <person name="Irish N."/>
            <person name="Irwin J."/>
            <person name="Liu K."/>
            <person name="Mauleon R.P."/>
            <person name="Moore J."/>
            <person name="Morris R."/>
            <person name="Ostergaard L."/>
            <person name="Wang B."/>
            <person name="Wells R."/>
        </authorList>
    </citation>
    <scope>NUCLEOTIDE SEQUENCE [LARGE SCALE GENOMIC DNA]</scope>
    <source>
        <strain evidence="13">R-o-18</strain>
        <tissue evidence="13">Leaf</tissue>
    </source>
</reference>
<dbReference type="InterPro" id="IPR011033">
    <property type="entry name" value="PRC_barrel-like_sf"/>
</dbReference>
<dbReference type="PANTHER" id="PTHR47926:SF533">
    <property type="entry name" value="DYW DOMAIN-CONTAINING PROTEIN"/>
    <property type="match status" value="1"/>
</dbReference>